<organism evidence="5">
    <name type="scientific">marine metagenome</name>
    <dbReference type="NCBI Taxonomy" id="408172"/>
    <lineage>
        <taxon>unclassified sequences</taxon>
        <taxon>metagenomes</taxon>
        <taxon>ecological metagenomes</taxon>
    </lineage>
</organism>
<dbReference type="InterPro" id="IPR044665">
    <property type="entry name" value="E_coli_cyclophilin_A-like"/>
</dbReference>
<proteinExistence type="predicted"/>
<accession>A0A381ZFR3</accession>
<sequence>MFFRAFVSLVAAGAGMTVSAQPVMAQDNPVVVLETSMGNITIELFPEQAPISVENFLGYVDAEHYDGTIFHRVIPDFMVQGGRFLPSMQGKQTGDPIKNEAENGLKNDEYTVAMARTNAVDSATDQFFINAATNDFLNNGVRDFGYAVFGRVTDGMDVVDAIEATPTDNSVPRTPVIIQSARRQ</sequence>
<dbReference type="PROSITE" id="PS50072">
    <property type="entry name" value="CSA_PPIASE_2"/>
    <property type="match status" value="1"/>
</dbReference>
<dbReference type="Pfam" id="PF00160">
    <property type="entry name" value="Pro_isomerase"/>
    <property type="match status" value="1"/>
</dbReference>
<keyword evidence="3" id="KW-0413">Isomerase</keyword>
<dbReference type="InterPro" id="IPR020892">
    <property type="entry name" value="Cyclophilin-type_PPIase_CS"/>
</dbReference>
<dbReference type="PRINTS" id="PR00153">
    <property type="entry name" value="CSAPPISMRASE"/>
</dbReference>
<dbReference type="PANTHER" id="PTHR43246">
    <property type="entry name" value="PEPTIDYL-PROLYL CIS-TRANS ISOMERASE CYP38, CHLOROPLASTIC"/>
    <property type="match status" value="1"/>
</dbReference>
<dbReference type="PROSITE" id="PS00170">
    <property type="entry name" value="CSA_PPIASE_1"/>
    <property type="match status" value="1"/>
</dbReference>
<feature type="domain" description="PPIase cyclophilin-type" evidence="4">
    <location>
        <begin position="30"/>
        <end position="183"/>
    </location>
</feature>
<dbReference type="InterPro" id="IPR029000">
    <property type="entry name" value="Cyclophilin-like_dom_sf"/>
</dbReference>
<dbReference type="GO" id="GO:0003755">
    <property type="term" value="F:peptidyl-prolyl cis-trans isomerase activity"/>
    <property type="evidence" value="ECO:0007669"/>
    <property type="project" value="UniProtKB-KW"/>
</dbReference>
<evidence type="ECO:0000256" key="2">
    <source>
        <dbReference type="ARBA" id="ARBA00023110"/>
    </source>
</evidence>
<dbReference type="InterPro" id="IPR002130">
    <property type="entry name" value="Cyclophilin-type_PPIase_dom"/>
</dbReference>
<dbReference type="GO" id="GO:0006457">
    <property type="term" value="P:protein folding"/>
    <property type="evidence" value="ECO:0007669"/>
    <property type="project" value="InterPro"/>
</dbReference>
<evidence type="ECO:0000256" key="3">
    <source>
        <dbReference type="ARBA" id="ARBA00023235"/>
    </source>
</evidence>
<evidence type="ECO:0000259" key="4">
    <source>
        <dbReference type="PROSITE" id="PS50072"/>
    </source>
</evidence>
<evidence type="ECO:0000256" key="1">
    <source>
        <dbReference type="ARBA" id="ARBA00013194"/>
    </source>
</evidence>
<dbReference type="EMBL" id="UINC01021060">
    <property type="protein sequence ID" value="SVA87821.1"/>
    <property type="molecule type" value="Genomic_DNA"/>
</dbReference>
<dbReference type="EC" id="5.2.1.8" evidence="1"/>
<protein>
    <recommendedName>
        <fullName evidence="1">peptidylprolyl isomerase</fullName>
        <ecNumber evidence="1">5.2.1.8</ecNumber>
    </recommendedName>
</protein>
<keyword evidence="2" id="KW-0697">Rotamase</keyword>
<dbReference type="Gene3D" id="2.40.100.10">
    <property type="entry name" value="Cyclophilin-like"/>
    <property type="match status" value="1"/>
</dbReference>
<reference evidence="5" key="1">
    <citation type="submission" date="2018-05" db="EMBL/GenBank/DDBJ databases">
        <authorList>
            <person name="Lanie J.A."/>
            <person name="Ng W.-L."/>
            <person name="Kazmierczak K.M."/>
            <person name="Andrzejewski T.M."/>
            <person name="Davidsen T.M."/>
            <person name="Wayne K.J."/>
            <person name="Tettelin H."/>
            <person name="Glass J.I."/>
            <person name="Rusch D."/>
            <person name="Podicherti R."/>
            <person name="Tsui H.-C.T."/>
            <person name="Winkler M.E."/>
        </authorList>
    </citation>
    <scope>NUCLEOTIDE SEQUENCE</scope>
</reference>
<gene>
    <name evidence="5" type="ORF">METZ01_LOCUS140675</name>
</gene>
<dbReference type="PIRSF" id="PIRSF001467">
    <property type="entry name" value="Peptidylpro_ismrse"/>
    <property type="match status" value="1"/>
</dbReference>
<name>A0A381ZFR3_9ZZZZ</name>
<dbReference type="SUPFAM" id="SSF50891">
    <property type="entry name" value="Cyclophilin-like"/>
    <property type="match status" value="1"/>
</dbReference>
<dbReference type="AlphaFoldDB" id="A0A381ZFR3"/>
<evidence type="ECO:0000313" key="5">
    <source>
        <dbReference type="EMBL" id="SVA87821.1"/>
    </source>
</evidence>
<dbReference type="InterPro" id="IPR024936">
    <property type="entry name" value="Cyclophilin-type_PPIase"/>
</dbReference>